<sequence>FKENRGKIYAFTRLARWHEEVAQSGFKSFNTISRTIQNHYQTIINYFDNRSTNAAAESFNAKIKAFRAQFRGVRKIEFFLFRLTQIYA</sequence>
<proteinExistence type="predicted"/>
<feature type="non-terminal residue" evidence="2">
    <location>
        <position position="1"/>
    </location>
</feature>
<dbReference type="Pfam" id="PF01610">
    <property type="entry name" value="DDE_Tnp_ISL3"/>
    <property type="match status" value="1"/>
</dbReference>
<evidence type="ECO:0000259" key="1">
    <source>
        <dbReference type="Pfam" id="PF01610"/>
    </source>
</evidence>
<reference evidence="2 3" key="1">
    <citation type="submission" date="2019-08" db="EMBL/GenBank/DDBJ databases">
        <title>Genome of Luteibaculum oceani JCM 18817.</title>
        <authorList>
            <person name="Bowman J.P."/>
        </authorList>
    </citation>
    <scope>NUCLEOTIDE SEQUENCE [LARGE SCALE GENOMIC DNA]</scope>
    <source>
        <strain evidence="2 3">JCM 18817</strain>
    </source>
</reference>
<accession>A0A5C6V598</accession>
<dbReference type="OrthoDB" id="2110692at2"/>
<organism evidence="2 3">
    <name type="scientific">Luteibaculum oceani</name>
    <dbReference type="NCBI Taxonomy" id="1294296"/>
    <lineage>
        <taxon>Bacteria</taxon>
        <taxon>Pseudomonadati</taxon>
        <taxon>Bacteroidota</taxon>
        <taxon>Flavobacteriia</taxon>
        <taxon>Flavobacteriales</taxon>
        <taxon>Luteibaculaceae</taxon>
        <taxon>Luteibaculum</taxon>
    </lineage>
</organism>
<dbReference type="Proteomes" id="UP000321168">
    <property type="component" value="Unassembled WGS sequence"/>
</dbReference>
<protein>
    <submittedName>
        <fullName evidence="2">Transposase</fullName>
    </submittedName>
</protein>
<dbReference type="AlphaFoldDB" id="A0A5C6V598"/>
<gene>
    <name evidence="2" type="ORF">FRX97_05985</name>
</gene>
<evidence type="ECO:0000313" key="3">
    <source>
        <dbReference type="Proteomes" id="UP000321168"/>
    </source>
</evidence>
<feature type="domain" description="Transposase IS204/IS1001/IS1096/IS1165 DDE" evidence="1">
    <location>
        <begin position="10"/>
        <end position="82"/>
    </location>
</feature>
<evidence type="ECO:0000313" key="2">
    <source>
        <dbReference type="EMBL" id="TXC78765.1"/>
    </source>
</evidence>
<keyword evidence="3" id="KW-1185">Reference proteome</keyword>
<dbReference type="EMBL" id="VORB01000005">
    <property type="protein sequence ID" value="TXC78765.1"/>
    <property type="molecule type" value="Genomic_DNA"/>
</dbReference>
<comment type="caution">
    <text evidence="2">The sequence shown here is derived from an EMBL/GenBank/DDBJ whole genome shotgun (WGS) entry which is preliminary data.</text>
</comment>
<dbReference type="RefSeq" id="WP_147014288.1">
    <property type="nucleotide sequence ID" value="NZ_VORB01000005.1"/>
</dbReference>
<dbReference type="InterPro" id="IPR002560">
    <property type="entry name" value="Transposase_DDE"/>
</dbReference>
<name>A0A5C6V598_9FLAO</name>